<comment type="caution">
    <text evidence="2">The sequence shown here is derived from an EMBL/GenBank/DDBJ whole genome shotgun (WGS) entry which is preliminary data.</text>
</comment>
<reference evidence="2" key="1">
    <citation type="submission" date="2019-10" db="EMBL/GenBank/DDBJ databases">
        <title>Conservation and host-specific expression of non-tandemly repeated heterogenous ribosome RNA gene in arbuscular mycorrhizal fungi.</title>
        <authorList>
            <person name="Maeda T."/>
            <person name="Kobayashi Y."/>
            <person name="Nakagawa T."/>
            <person name="Ezawa T."/>
            <person name="Yamaguchi K."/>
            <person name="Bino T."/>
            <person name="Nishimoto Y."/>
            <person name="Shigenobu S."/>
            <person name="Kawaguchi M."/>
        </authorList>
    </citation>
    <scope>NUCLEOTIDE SEQUENCE</scope>
    <source>
        <strain evidence="2">HR1</strain>
    </source>
</reference>
<protein>
    <submittedName>
        <fullName evidence="2">Uncharacterized protein</fullName>
    </submittedName>
</protein>
<dbReference type="AlphaFoldDB" id="A0A8H3LK61"/>
<evidence type="ECO:0000256" key="1">
    <source>
        <dbReference type="SAM" id="MobiDB-lite"/>
    </source>
</evidence>
<sequence length="249" mass="29119">MPTEDKSRDTGYNNRRYQSNIDQDNTTTPRAPRKILQHGRDKYVLTGREKAVPQILMNNGRVEVPEKATPKTSTSNSVEKIHLQGMCLKKIHNIINSIQKMIIMQEVLPKLCNNIQNVMLYDIPITWSSEQILIHLATWGSVLGMSIKMQWKYYIIQLKIMFNDFILAVFDRGKWCHRLHNLEVKWFPGHWTLKQRQNHSTFMAKVEGLPESVLADPFITQDFDKQYFFLRIKDLSPISFSSRNPIIIC</sequence>
<gene>
    <name evidence="2" type="ORF">RCL2_001692500</name>
</gene>
<accession>A0A8H3LK61</accession>
<evidence type="ECO:0000313" key="2">
    <source>
        <dbReference type="EMBL" id="GES90057.1"/>
    </source>
</evidence>
<dbReference type="Proteomes" id="UP000615446">
    <property type="component" value="Unassembled WGS sequence"/>
</dbReference>
<dbReference type="EMBL" id="BLAL01000193">
    <property type="protein sequence ID" value="GES90057.1"/>
    <property type="molecule type" value="Genomic_DNA"/>
</dbReference>
<name>A0A8H3LK61_9GLOM</name>
<dbReference type="OrthoDB" id="10653146at2759"/>
<feature type="region of interest" description="Disordered" evidence="1">
    <location>
        <begin position="1"/>
        <end position="31"/>
    </location>
</feature>
<proteinExistence type="predicted"/>
<organism evidence="2 3">
    <name type="scientific">Rhizophagus clarus</name>
    <dbReference type="NCBI Taxonomy" id="94130"/>
    <lineage>
        <taxon>Eukaryota</taxon>
        <taxon>Fungi</taxon>
        <taxon>Fungi incertae sedis</taxon>
        <taxon>Mucoromycota</taxon>
        <taxon>Glomeromycotina</taxon>
        <taxon>Glomeromycetes</taxon>
        <taxon>Glomerales</taxon>
        <taxon>Glomeraceae</taxon>
        <taxon>Rhizophagus</taxon>
    </lineage>
</organism>
<evidence type="ECO:0000313" key="3">
    <source>
        <dbReference type="Proteomes" id="UP000615446"/>
    </source>
</evidence>
<feature type="compositionally biased region" description="Polar residues" evidence="1">
    <location>
        <begin position="10"/>
        <end position="29"/>
    </location>
</feature>